<dbReference type="AlphaFoldDB" id="E1SM63"/>
<organism evidence="2 3">
    <name type="scientific">Ferrimonas balearica (strain DSM 9799 / CCM 4581 / KCTC 23876 / PAT)</name>
    <dbReference type="NCBI Taxonomy" id="550540"/>
    <lineage>
        <taxon>Bacteria</taxon>
        <taxon>Pseudomonadati</taxon>
        <taxon>Pseudomonadota</taxon>
        <taxon>Gammaproteobacteria</taxon>
        <taxon>Alteromonadales</taxon>
        <taxon>Ferrimonadaceae</taxon>
        <taxon>Ferrimonas</taxon>
    </lineage>
</organism>
<proteinExistence type="predicted"/>
<dbReference type="STRING" id="550540.Fbal_2379"/>
<feature type="domain" description="Saccharopine dehydrogenase NADP binding" evidence="1">
    <location>
        <begin position="4"/>
        <end position="120"/>
    </location>
</feature>
<protein>
    <submittedName>
        <fullName evidence="2">Saccharopine dehydrogenase</fullName>
    </submittedName>
</protein>
<dbReference type="PANTHER" id="PTHR43781">
    <property type="entry name" value="SACCHAROPINE DEHYDROGENASE"/>
    <property type="match status" value="1"/>
</dbReference>
<evidence type="ECO:0000313" key="3">
    <source>
        <dbReference type="Proteomes" id="UP000006683"/>
    </source>
</evidence>
<keyword evidence="3" id="KW-1185">Reference proteome</keyword>
<sequence length="347" mass="37190">MSWMIYGATGYTGTLIAEACARQGLTPLLAGRSESKLKALAERLNLPYRVVGLDGALTEALADQQLVLHCAGPFSATAEPMMQACLASQTHYLDITGEVAVFERTAELDEQAKAAGIVLMPGVGFDVIPTDCLAARLKAEMPDAVSLALGFDSRSGFSPGTAKTSVEALPQGGLIRRKGQLTPVPLAYRNAEIDFGGGKKHATTIPWGDVSTAWHSTGIPDIEVYLPMSPRKTQQLQRLNAVRGMLGWGWVQRFLKRRIEARLTGPDESQRSSATTWVWGRVSNAEGHTLEGRIQVANGYDVTVTGALAMVERVLTENPSGFLTPSKLAGWQLVESLPGSGTIALSR</sequence>
<dbReference type="InterPro" id="IPR005097">
    <property type="entry name" value="Sacchrp_dh_NADP-bd"/>
</dbReference>
<dbReference type="Gene3D" id="3.40.50.720">
    <property type="entry name" value="NAD(P)-binding Rossmann-like Domain"/>
    <property type="match status" value="1"/>
</dbReference>
<dbReference type="InterPro" id="IPR036291">
    <property type="entry name" value="NAD(P)-bd_dom_sf"/>
</dbReference>
<evidence type="ECO:0000259" key="1">
    <source>
        <dbReference type="Pfam" id="PF03435"/>
    </source>
</evidence>
<name>E1SM63_FERBD</name>
<dbReference type="eggNOG" id="COG3268">
    <property type="taxonomic scope" value="Bacteria"/>
</dbReference>
<gene>
    <name evidence="2" type="ordered locus">Fbal_2379</name>
</gene>
<dbReference type="PANTHER" id="PTHR43781:SF1">
    <property type="entry name" value="SACCHAROPINE DEHYDROGENASE"/>
    <property type="match status" value="1"/>
</dbReference>
<dbReference type="OrthoDB" id="4420885at2"/>
<dbReference type="HOGENOM" id="CLU_046808_0_0_6"/>
<reference evidence="2 3" key="1">
    <citation type="journal article" date="2010" name="Stand. Genomic Sci.">
        <title>Complete genome sequence of Ferrimonas balearica type strain (PAT).</title>
        <authorList>
            <person name="Nolan M."/>
            <person name="Sikorski J."/>
            <person name="Davenport K."/>
            <person name="Lucas S."/>
            <person name="Glavina Del Rio T."/>
            <person name="Tice H."/>
            <person name="Cheng J."/>
            <person name="Goodwin L."/>
            <person name="Pitluck S."/>
            <person name="Liolios K."/>
            <person name="Ivanova N."/>
            <person name="Mavromatis K."/>
            <person name="Ovchinnikova G."/>
            <person name="Pati A."/>
            <person name="Chen A."/>
            <person name="Palaniappan K."/>
            <person name="Land M."/>
            <person name="Hauser L."/>
            <person name="Chang Y."/>
            <person name="Jeffries C."/>
            <person name="Tapia R."/>
            <person name="Brettin T."/>
            <person name="Detter J."/>
            <person name="Han C."/>
            <person name="Yasawong M."/>
            <person name="Rohde M."/>
            <person name="Tindall B."/>
            <person name="Goker M."/>
            <person name="Woyke T."/>
            <person name="Bristow J."/>
            <person name="Eisen J."/>
            <person name="Markowitz V."/>
            <person name="Hugenholtz P."/>
            <person name="Kyrpides N."/>
            <person name="Klenk H."/>
            <person name="Lapidus A."/>
        </authorList>
    </citation>
    <scope>NUCLEOTIDE SEQUENCE [LARGE SCALE GENOMIC DNA]</scope>
    <source>
        <strain evidence="3">DSM 9799 / CCM 4581 / KCTC 23876 / PAT</strain>
    </source>
</reference>
<accession>E1SM63</accession>
<dbReference type="GeneID" id="67182589"/>
<evidence type="ECO:0000313" key="2">
    <source>
        <dbReference type="EMBL" id="ADN76581.1"/>
    </source>
</evidence>
<dbReference type="Proteomes" id="UP000006683">
    <property type="component" value="Chromosome"/>
</dbReference>
<dbReference type="KEGG" id="fbl:Fbal_2379"/>
<dbReference type="Pfam" id="PF03435">
    <property type="entry name" value="Sacchrp_dh_NADP"/>
    <property type="match status" value="1"/>
</dbReference>
<dbReference type="RefSeq" id="WP_013345887.1">
    <property type="nucleotide sequence ID" value="NC_014541.1"/>
</dbReference>
<dbReference type="SUPFAM" id="SSF51735">
    <property type="entry name" value="NAD(P)-binding Rossmann-fold domains"/>
    <property type="match status" value="1"/>
</dbReference>
<dbReference type="EMBL" id="CP002209">
    <property type="protein sequence ID" value="ADN76581.1"/>
    <property type="molecule type" value="Genomic_DNA"/>
</dbReference>